<dbReference type="PANTHER" id="PTHR33133">
    <property type="entry name" value="OS08G0107100 PROTEIN-RELATED"/>
    <property type="match status" value="1"/>
</dbReference>
<feature type="transmembrane region" description="Helical" evidence="2">
    <location>
        <begin position="209"/>
        <end position="233"/>
    </location>
</feature>
<accession>A0A561EPR3</accession>
<dbReference type="Proteomes" id="UP000318416">
    <property type="component" value="Unassembled WGS sequence"/>
</dbReference>
<reference evidence="4 5" key="1">
    <citation type="submission" date="2019-06" db="EMBL/GenBank/DDBJ databases">
        <title>Sequencing the genomes of 1000 actinobacteria strains.</title>
        <authorList>
            <person name="Klenk H.-P."/>
        </authorList>
    </citation>
    <scope>NUCLEOTIDE SEQUENCE [LARGE SCALE GENOMIC DNA]</scope>
    <source>
        <strain evidence="4 5">DSM 41649</strain>
    </source>
</reference>
<keyword evidence="2" id="KW-0472">Membrane</keyword>
<proteinExistence type="predicted"/>
<organism evidence="4 5">
    <name type="scientific">Kitasatospora atroaurantiaca</name>
    <dbReference type="NCBI Taxonomy" id="285545"/>
    <lineage>
        <taxon>Bacteria</taxon>
        <taxon>Bacillati</taxon>
        <taxon>Actinomycetota</taxon>
        <taxon>Actinomycetes</taxon>
        <taxon>Kitasatosporales</taxon>
        <taxon>Streptomycetaceae</taxon>
        <taxon>Kitasatospora</taxon>
    </lineage>
</organism>
<feature type="region of interest" description="Disordered" evidence="1">
    <location>
        <begin position="1"/>
        <end position="52"/>
    </location>
</feature>
<dbReference type="PANTHER" id="PTHR33133:SF1">
    <property type="entry name" value="EXPRESSED PROTEIN-RELATED"/>
    <property type="match status" value="1"/>
</dbReference>
<protein>
    <recommendedName>
        <fullName evidence="3">DUF7847 domain-containing protein</fullName>
    </recommendedName>
</protein>
<evidence type="ECO:0000256" key="1">
    <source>
        <dbReference type="SAM" id="MobiDB-lite"/>
    </source>
</evidence>
<feature type="transmembrane region" description="Helical" evidence="2">
    <location>
        <begin position="127"/>
        <end position="150"/>
    </location>
</feature>
<feature type="transmembrane region" description="Helical" evidence="2">
    <location>
        <begin position="296"/>
        <end position="328"/>
    </location>
</feature>
<dbReference type="RefSeq" id="WP_145790430.1">
    <property type="nucleotide sequence ID" value="NZ_BAAABR010000021.1"/>
</dbReference>
<evidence type="ECO:0000256" key="2">
    <source>
        <dbReference type="SAM" id="Phobius"/>
    </source>
</evidence>
<feature type="transmembrane region" description="Helical" evidence="2">
    <location>
        <begin position="348"/>
        <end position="375"/>
    </location>
</feature>
<sequence length="421" mass="43102">MTDTPGWASPSSPEPPREAAGPSAAPSSAAPQDTAVPQDTPPAPPVQGWGAPGPYGGGAYGGGASGGGAYGGAAYGGQQGPQAGWGQQPGWGVPLSPKPGVIPLRPLGVGEILDGAMSTVRKHWRTTLGLSLCLATLQQTAGALAQWWAYDHPGDLTGLAVAAVPYLLSIVFGIVATGMLTMVVSKAILGEKADLGAAWTAARPQLGRLTGLTFLTFLIMFGVILLSFVPMIAVAIGSDDPSPELFVLCFFPVLAGLVVDVWLYISLSLAAPALMLEKQGVLTAMSRSRRLVKGSWWRQFGINLLSSILVGIVAGTISTPFTLLAFAVTGEDMFRVGDGAGPVGLPPLALLITAVGGTIAATLTIPVLASIRVLLYVDQRIRREALDIELARAAGLPEYGGTGWAGPGWGSVPSQGGPQGI</sequence>
<evidence type="ECO:0000313" key="5">
    <source>
        <dbReference type="Proteomes" id="UP000318416"/>
    </source>
</evidence>
<dbReference type="OrthoDB" id="121140at2"/>
<feature type="transmembrane region" description="Helical" evidence="2">
    <location>
        <begin position="162"/>
        <end position="189"/>
    </location>
</feature>
<keyword evidence="5" id="KW-1185">Reference proteome</keyword>
<dbReference type="AlphaFoldDB" id="A0A561EPR3"/>
<dbReference type="InterPro" id="IPR057169">
    <property type="entry name" value="DUF7847"/>
</dbReference>
<evidence type="ECO:0000313" key="4">
    <source>
        <dbReference type="EMBL" id="TWE17603.1"/>
    </source>
</evidence>
<comment type="caution">
    <text evidence="4">The sequence shown here is derived from an EMBL/GenBank/DDBJ whole genome shotgun (WGS) entry which is preliminary data.</text>
</comment>
<evidence type="ECO:0000259" key="3">
    <source>
        <dbReference type="Pfam" id="PF25231"/>
    </source>
</evidence>
<gene>
    <name evidence="4" type="ORF">FB465_2638</name>
</gene>
<dbReference type="EMBL" id="VIVR01000001">
    <property type="protein sequence ID" value="TWE17603.1"/>
    <property type="molecule type" value="Genomic_DNA"/>
</dbReference>
<name>A0A561EPR3_9ACTN</name>
<keyword evidence="2" id="KW-1133">Transmembrane helix</keyword>
<keyword evidence="2" id="KW-0812">Transmembrane</keyword>
<feature type="domain" description="DUF7847" evidence="3">
    <location>
        <begin position="158"/>
        <end position="368"/>
    </location>
</feature>
<dbReference type="Pfam" id="PF25231">
    <property type="entry name" value="DUF7847"/>
    <property type="match status" value="1"/>
</dbReference>
<feature type="compositionally biased region" description="Low complexity" evidence="1">
    <location>
        <begin position="18"/>
        <end position="31"/>
    </location>
</feature>
<feature type="transmembrane region" description="Helical" evidence="2">
    <location>
        <begin position="245"/>
        <end position="275"/>
    </location>
</feature>